<evidence type="ECO:0000256" key="2">
    <source>
        <dbReference type="ARBA" id="ARBA00009694"/>
    </source>
</evidence>
<dbReference type="Pfam" id="PF04241">
    <property type="entry name" value="DUF423"/>
    <property type="match status" value="1"/>
</dbReference>
<dbReference type="PANTHER" id="PTHR43461:SF1">
    <property type="entry name" value="TRANSMEMBRANE PROTEIN 256"/>
    <property type="match status" value="1"/>
</dbReference>
<gene>
    <name evidence="7" type="ORF">EHS11_08035</name>
</gene>
<evidence type="ECO:0000313" key="8">
    <source>
        <dbReference type="Proteomes" id="UP000298264"/>
    </source>
</evidence>
<dbReference type="Proteomes" id="UP000298264">
    <property type="component" value="Unassembled WGS sequence"/>
</dbReference>
<evidence type="ECO:0000256" key="1">
    <source>
        <dbReference type="ARBA" id="ARBA00004141"/>
    </source>
</evidence>
<evidence type="ECO:0000256" key="4">
    <source>
        <dbReference type="ARBA" id="ARBA00022989"/>
    </source>
</evidence>
<reference evidence="7" key="1">
    <citation type="journal article" date="2019" name="PLoS Negl. Trop. Dis.">
        <title>Revisiting the worldwide diversity of Leptospira species in the environment.</title>
        <authorList>
            <person name="Vincent A.T."/>
            <person name="Schiettekatte O."/>
            <person name="Bourhy P."/>
            <person name="Veyrier F.J."/>
            <person name="Picardeau M."/>
        </authorList>
    </citation>
    <scope>NUCLEOTIDE SEQUENCE [LARGE SCALE GENOMIC DNA]</scope>
    <source>
        <strain evidence="7">201400974</strain>
    </source>
</reference>
<dbReference type="GO" id="GO:0005886">
    <property type="term" value="C:plasma membrane"/>
    <property type="evidence" value="ECO:0007669"/>
    <property type="project" value="TreeGrafter"/>
</dbReference>
<accession>A0A4R9LUJ7</accession>
<comment type="similarity">
    <text evidence="2">Belongs to the UPF0382 family.</text>
</comment>
<dbReference type="AlphaFoldDB" id="A0A4R9LUJ7"/>
<keyword evidence="3 6" id="KW-0812">Transmembrane</keyword>
<evidence type="ECO:0000256" key="5">
    <source>
        <dbReference type="ARBA" id="ARBA00023136"/>
    </source>
</evidence>
<keyword evidence="4 6" id="KW-1133">Transmembrane helix</keyword>
<name>A0A4R9LUJ7_9LEPT</name>
<dbReference type="PANTHER" id="PTHR43461">
    <property type="entry name" value="TRANSMEMBRANE PROTEIN 256"/>
    <property type="match status" value="1"/>
</dbReference>
<evidence type="ECO:0000313" key="7">
    <source>
        <dbReference type="EMBL" id="TGN11099.1"/>
    </source>
</evidence>
<comment type="caution">
    <text evidence="7">The sequence shown here is derived from an EMBL/GenBank/DDBJ whole genome shotgun (WGS) entry which is preliminary data.</text>
</comment>
<keyword evidence="5 6" id="KW-0472">Membrane</keyword>
<feature type="transmembrane region" description="Helical" evidence="6">
    <location>
        <begin position="80"/>
        <end position="99"/>
    </location>
</feature>
<dbReference type="RefSeq" id="WP_135763855.1">
    <property type="nucleotide sequence ID" value="NZ_RQHV01000042.1"/>
</dbReference>
<dbReference type="OrthoDB" id="9802121at2"/>
<proteinExistence type="inferred from homology"/>
<evidence type="ECO:0000256" key="6">
    <source>
        <dbReference type="SAM" id="Phobius"/>
    </source>
</evidence>
<dbReference type="InterPro" id="IPR006696">
    <property type="entry name" value="DUF423"/>
</dbReference>
<keyword evidence="8" id="KW-1185">Reference proteome</keyword>
<organism evidence="7 8">
    <name type="scientific">Leptospira ilyithenensis</name>
    <dbReference type="NCBI Taxonomy" id="2484901"/>
    <lineage>
        <taxon>Bacteria</taxon>
        <taxon>Pseudomonadati</taxon>
        <taxon>Spirochaetota</taxon>
        <taxon>Spirochaetia</taxon>
        <taxon>Leptospirales</taxon>
        <taxon>Leptospiraceae</taxon>
        <taxon>Leptospira</taxon>
    </lineage>
</organism>
<evidence type="ECO:0000256" key="3">
    <source>
        <dbReference type="ARBA" id="ARBA00022692"/>
    </source>
</evidence>
<dbReference type="EMBL" id="RQHV01000042">
    <property type="protein sequence ID" value="TGN11099.1"/>
    <property type="molecule type" value="Genomic_DNA"/>
</dbReference>
<feature type="transmembrane region" description="Helical" evidence="6">
    <location>
        <begin position="51"/>
        <end position="68"/>
    </location>
</feature>
<protein>
    <submittedName>
        <fullName evidence="7">DUF423 domain-containing protein</fullName>
    </submittedName>
</protein>
<comment type="subcellular location">
    <subcellularLocation>
        <location evidence="1">Membrane</location>
        <topology evidence="1">Multi-pass membrane protein</topology>
    </subcellularLocation>
</comment>
<feature type="transmembrane region" description="Helical" evidence="6">
    <location>
        <begin position="105"/>
        <end position="128"/>
    </location>
</feature>
<sequence>MNPVKNQSIRIYVITTTILGLFAVAIGAFGAHGLKDTIGERLPVFETGSRYHFYHLLVCLVITALYLVKPESIAKSVSVSFWLFITGILFFSGSLYVYAITGLKILGAVTPFGGILFMIGWILLGVGINQSFLSPKKN</sequence>
<feature type="transmembrane region" description="Helical" evidence="6">
    <location>
        <begin position="12"/>
        <end position="31"/>
    </location>
</feature>